<evidence type="ECO:0000313" key="4">
    <source>
        <dbReference type="EMBL" id="APT57701.1"/>
    </source>
</evidence>
<feature type="domain" description="N-acetyltransferase" evidence="3">
    <location>
        <begin position="9"/>
        <end position="155"/>
    </location>
</feature>
<dbReference type="KEGG" id="rgi:RGI145_11885"/>
<dbReference type="GO" id="GO:0016747">
    <property type="term" value="F:acyltransferase activity, transferring groups other than amino-acyl groups"/>
    <property type="evidence" value="ECO:0007669"/>
    <property type="project" value="InterPro"/>
</dbReference>
<evidence type="ECO:0000256" key="1">
    <source>
        <dbReference type="ARBA" id="ARBA00022679"/>
    </source>
</evidence>
<protein>
    <recommendedName>
        <fullName evidence="3">N-acetyltransferase domain-containing protein</fullName>
    </recommendedName>
</protein>
<dbReference type="InterPro" id="IPR016181">
    <property type="entry name" value="Acyl_CoA_acyltransferase"/>
</dbReference>
<organism evidence="4 5">
    <name type="scientific">Roseomonas gilardii</name>
    <dbReference type="NCBI Taxonomy" id="257708"/>
    <lineage>
        <taxon>Bacteria</taxon>
        <taxon>Pseudomonadati</taxon>
        <taxon>Pseudomonadota</taxon>
        <taxon>Alphaproteobacteria</taxon>
        <taxon>Acetobacterales</taxon>
        <taxon>Roseomonadaceae</taxon>
        <taxon>Roseomonas</taxon>
    </lineage>
</organism>
<keyword evidence="1" id="KW-0808">Transferase</keyword>
<reference evidence="4 5" key="1">
    <citation type="submission" date="2016-05" db="EMBL/GenBank/DDBJ databases">
        <title>Complete Genome and Methylome Analysis of Psychrotrophic Bacterial Isolates from Antarctic Lake Untersee.</title>
        <authorList>
            <person name="Fomenkov A."/>
            <person name="Akimov V.N."/>
            <person name="Vasilyeva L.V."/>
            <person name="Andersen D."/>
            <person name="Vincze T."/>
            <person name="Roberts R.J."/>
        </authorList>
    </citation>
    <scope>NUCLEOTIDE SEQUENCE [LARGE SCALE GENOMIC DNA]</scope>
    <source>
        <strain evidence="4 5">U14-5</strain>
    </source>
</reference>
<dbReference type="RefSeq" id="WP_075798524.1">
    <property type="nucleotide sequence ID" value="NZ_CP015583.1"/>
</dbReference>
<dbReference type="Gene3D" id="3.40.630.30">
    <property type="match status" value="1"/>
</dbReference>
<name>A0A1L7AG43_9PROT</name>
<evidence type="ECO:0000259" key="3">
    <source>
        <dbReference type="PROSITE" id="PS51186"/>
    </source>
</evidence>
<proteinExistence type="predicted"/>
<dbReference type="PANTHER" id="PTHR43877">
    <property type="entry name" value="AMINOALKYLPHOSPHONATE N-ACETYLTRANSFERASE-RELATED-RELATED"/>
    <property type="match status" value="1"/>
</dbReference>
<dbReference type="PANTHER" id="PTHR43877:SF1">
    <property type="entry name" value="ACETYLTRANSFERASE"/>
    <property type="match status" value="1"/>
</dbReference>
<dbReference type="SUPFAM" id="SSF55729">
    <property type="entry name" value="Acyl-CoA N-acyltransferases (Nat)"/>
    <property type="match status" value="1"/>
</dbReference>
<dbReference type="InterPro" id="IPR000182">
    <property type="entry name" value="GNAT_dom"/>
</dbReference>
<evidence type="ECO:0000256" key="2">
    <source>
        <dbReference type="ARBA" id="ARBA00023315"/>
    </source>
</evidence>
<keyword evidence="2" id="KW-0012">Acyltransferase</keyword>
<dbReference type="EMBL" id="CP015583">
    <property type="protein sequence ID" value="APT57701.1"/>
    <property type="molecule type" value="Genomic_DNA"/>
</dbReference>
<dbReference type="CDD" id="cd04301">
    <property type="entry name" value="NAT_SF"/>
    <property type="match status" value="1"/>
</dbReference>
<gene>
    <name evidence="4" type="ORF">RGI145_11885</name>
</gene>
<dbReference type="AlphaFoldDB" id="A0A1L7AG43"/>
<dbReference type="STRING" id="257708.RGI145_11885"/>
<dbReference type="PROSITE" id="PS51186">
    <property type="entry name" value="GNAT"/>
    <property type="match status" value="1"/>
</dbReference>
<sequence length="158" mass="16741">MSPGRRYGIEIRSALPADAADLAILLQGDGPPIPPSQMSERLERLLRDSASAVLVAADYGPLAGVIALHWHSTLWESRPVARLSALQVAEAGRRRGIGRLLLKAGAQAARQAGCDRLEATPPPHAGDGLAFLRDNGFAEEGPVLSRGLRKRQDQGGSP</sequence>
<dbReference type="InterPro" id="IPR050832">
    <property type="entry name" value="Bact_Acetyltransf"/>
</dbReference>
<dbReference type="Pfam" id="PF00583">
    <property type="entry name" value="Acetyltransf_1"/>
    <property type="match status" value="1"/>
</dbReference>
<evidence type="ECO:0000313" key="5">
    <source>
        <dbReference type="Proteomes" id="UP000185494"/>
    </source>
</evidence>
<dbReference type="Proteomes" id="UP000185494">
    <property type="component" value="Chromosome 1"/>
</dbReference>
<accession>A0A1L7AG43</accession>